<dbReference type="SUPFAM" id="SSF111369">
    <property type="entry name" value="HlyD-like secretion proteins"/>
    <property type="match status" value="1"/>
</dbReference>
<keyword evidence="2" id="KW-0813">Transport</keyword>
<evidence type="ECO:0000256" key="4">
    <source>
        <dbReference type="SAM" id="SignalP"/>
    </source>
</evidence>
<evidence type="ECO:0000259" key="7">
    <source>
        <dbReference type="Pfam" id="PF25971"/>
    </source>
</evidence>
<feature type="signal peptide" evidence="4">
    <location>
        <begin position="1"/>
        <end position="31"/>
    </location>
</feature>
<dbReference type="PANTHER" id="PTHR30097:SF4">
    <property type="entry name" value="SLR6042 PROTEIN"/>
    <property type="match status" value="1"/>
</dbReference>
<feature type="chain" id="PRO_5045459441" evidence="4">
    <location>
        <begin position="32"/>
        <end position="504"/>
    </location>
</feature>
<dbReference type="EMBL" id="JBIGHX010000011">
    <property type="protein sequence ID" value="MFG6464726.1"/>
    <property type="molecule type" value="Genomic_DNA"/>
</dbReference>
<dbReference type="InterPro" id="IPR058646">
    <property type="entry name" value="CzcB_N"/>
</dbReference>
<dbReference type="Proteomes" id="UP001606302">
    <property type="component" value="Unassembled WGS sequence"/>
</dbReference>
<dbReference type="Pfam" id="PF25954">
    <property type="entry name" value="Beta-barrel_RND_2"/>
    <property type="match status" value="1"/>
</dbReference>
<dbReference type="InterPro" id="IPR006143">
    <property type="entry name" value="RND_pump_MFP"/>
</dbReference>
<dbReference type="PANTHER" id="PTHR30097">
    <property type="entry name" value="CATION EFFLUX SYSTEM PROTEIN CUSB"/>
    <property type="match status" value="1"/>
</dbReference>
<dbReference type="InterPro" id="IPR058792">
    <property type="entry name" value="Beta-barrel_RND_2"/>
</dbReference>
<comment type="similarity">
    <text evidence="1">Belongs to the membrane fusion protein (MFP) (TC 8.A.1) family.</text>
</comment>
<feature type="domain" description="CusB-like beta-barrel" evidence="6">
    <location>
        <begin position="347"/>
        <end position="422"/>
    </location>
</feature>
<reference evidence="10 11" key="1">
    <citation type="submission" date="2024-08" db="EMBL/GenBank/DDBJ databases">
        <authorList>
            <person name="Lu H."/>
        </authorList>
    </citation>
    <scope>NUCLEOTIDE SEQUENCE [LARGE SCALE GENOMIC DNA]</scope>
    <source>
        <strain evidence="10 11">DXS20W</strain>
    </source>
</reference>
<dbReference type="RefSeq" id="WP_394514236.1">
    <property type="nucleotide sequence ID" value="NZ_JBIGHX010000011.1"/>
</dbReference>
<dbReference type="InterPro" id="IPR058649">
    <property type="entry name" value="CzcB_C"/>
</dbReference>
<dbReference type="Gene3D" id="2.40.420.20">
    <property type="match status" value="1"/>
</dbReference>
<dbReference type="Gene3D" id="2.40.50.100">
    <property type="match status" value="1"/>
</dbReference>
<dbReference type="NCBIfam" id="TIGR01730">
    <property type="entry name" value="RND_mfp"/>
    <property type="match status" value="1"/>
</dbReference>
<evidence type="ECO:0000313" key="11">
    <source>
        <dbReference type="Proteomes" id="UP001606302"/>
    </source>
</evidence>
<dbReference type="Pfam" id="PF25975">
    <property type="entry name" value="CzcB_C"/>
    <property type="match status" value="1"/>
</dbReference>
<evidence type="ECO:0000259" key="9">
    <source>
        <dbReference type="Pfam" id="PF25975"/>
    </source>
</evidence>
<feature type="domain" description="CzcB-like C-terminal circularly permuted SH3-like" evidence="9">
    <location>
        <begin position="432"/>
        <end position="492"/>
    </location>
</feature>
<name>A0ABW7GSE4_9BURK</name>
<dbReference type="Gene3D" id="2.40.30.170">
    <property type="match status" value="1"/>
</dbReference>
<dbReference type="Pfam" id="PF25971">
    <property type="entry name" value="CzcB_N"/>
    <property type="match status" value="1"/>
</dbReference>
<dbReference type="Pfam" id="PF25973">
    <property type="entry name" value="BSH_CzcB"/>
    <property type="match status" value="1"/>
</dbReference>
<evidence type="ECO:0000256" key="2">
    <source>
        <dbReference type="ARBA" id="ARBA00022448"/>
    </source>
</evidence>
<keyword evidence="11" id="KW-1185">Reference proteome</keyword>
<feature type="domain" description="CzcB N-terminal" evidence="7">
    <location>
        <begin position="62"/>
        <end position="153"/>
    </location>
</feature>
<feature type="region of interest" description="Disordered" evidence="3">
    <location>
        <begin position="30"/>
        <end position="64"/>
    </location>
</feature>
<proteinExistence type="inferred from homology"/>
<gene>
    <name evidence="10" type="ORF">ACG04Q_24355</name>
</gene>
<feature type="domain" description="CzcB-like alpha-helical hairpin" evidence="5">
    <location>
        <begin position="239"/>
        <end position="298"/>
    </location>
</feature>
<keyword evidence="4" id="KW-0732">Signal</keyword>
<sequence length="504" mass="53671">MNKKNTLAIAAVLAAGLVLGAAILRGNGTHAEDGHAHGSAQANDGGSRAEAPATPTKGPHGGRLFSQDGLGLELTIFEAGVAPEFRVYLTRDGKPLAPALAEVAVTLQRLGREPELLRFNAEQDYLKGSATVEEPHSFAATITATVAGKRHEFRFEQVEDRAPMSDEQLRHNGITLDTAGPARIVSTLELLGEVKLNQDRAVVLTPRLAGVVEAVRVNAGDRVARGQVLAVLSSPALADQRAELLAAQRRLALARTTYEREKKLWEDKISAEQDYLAARQAMHEAEIATDSARQKLAALGATAGDAQGLTRYEIRSPIAGVVVDRKLSVGEAVKEDAAVMQVADLSSVWVELVVPTPQLPQLSEGMAAQVRATAFDARGDARLTYIGAVVGEQSRSATARLVLPNPRGLWRPGLPVTVALKARDGTDGQAAVTVSADAVQTLRDGPVVFGRYGQQFEARPVQLGRSDGRRVEVLHGLNAGERYAAKNSFLVKAELGKSEASHDH</sequence>
<dbReference type="InterPro" id="IPR051909">
    <property type="entry name" value="MFP_Cation_Efflux"/>
</dbReference>
<protein>
    <submittedName>
        <fullName evidence="10">Efflux RND transporter periplasmic adaptor subunit</fullName>
    </submittedName>
</protein>
<dbReference type="InterPro" id="IPR058648">
    <property type="entry name" value="HH_CzcB-like"/>
</dbReference>
<evidence type="ECO:0000313" key="10">
    <source>
        <dbReference type="EMBL" id="MFG6464726.1"/>
    </source>
</evidence>
<evidence type="ECO:0000259" key="5">
    <source>
        <dbReference type="Pfam" id="PF25893"/>
    </source>
</evidence>
<organism evidence="10 11">
    <name type="scientific">Pelomonas lactea</name>
    <dbReference type="NCBI Taxonomy" id="3299030"/>
    <lineage>
        <taxon>Bacteria</taxon>
        <taxon>Pseudomonadati</taxon>
        <taxon>Pseudomonadota</taxon>
        <taxon>Betaproteobacteria</taxon>
        <taxon>Burkholderiales</taxon>
        <taxon>Sphaerotilaceae</taxon>
        <taxon>Roseateles</taxon>
    </lineage>
</organism>
<evidence type="ECO:0000256" key="1">
    <source>
        <dbReference type="ARBA" id="ARBA00009477"/>
    </source>
</evidence>
<dbReference type="InterPro" id="IPR058647">
    <property type="entry name" value="BSH_CzcB-like"/>
</dbReference>
<evidence type="ECO:0000259" key="6">
    <source>
        <dbReference type="Pfam" id="PF25954"/>
    </source>
</evidence>
<comment type="caution">
    <text evidence="10">The sequence shown here is derived from an EMBL/GenBank/DDBJ whole genome shotgun (WGS) entry which is preliminary data.</text>
</comment>
<feature type="domain" description="CzcB-like barrel-sandwich hybrid" evidence="8">
    <location>
        <begin position="201"/>
        <end position="344"/>
    </location>
</feature>
<dbReference type="Gene3D" id="1.10.287.470">
    <property type="entry name" value="Helix hairpin bin"/>
    <property type="match status" value="1"/>
</dbReference>
<evidence type="ECO:0000256" key="3">
    <source>
        <dbReference type="SAM" id="MobiDB-lite"/>
    </source>
</evidence>
<dbReference type="Pfam" id="PF25893">
    <property type="entry name" value="HH_CzcB"/>
    <property type="match status" value="1"/>
</dbReference>
<evidence type="ECO:0000259" key="8">
    <source>
        <dbReference type="Pfam" id="PF25973"/>
    </source>
</evidence>
<accession>A0ABW7GSE4</accession>